<name>A0ABR1Y4L7_9PEZI</name>
<feature type="compositionally biased region" description="Basic and acidic residues" evidence="1">
    <location>
        <begin position="120"/>
        <end position="137"/>
    </location>
</feature>
<sequence>MPPKRTRAAQTRNSRATTASDATSTTDKRSGTHANNGIAQLDGANDGDARRVRASARNGRTARGQEEELDFTMTGALGIEYAPAQKTSPPAQKTPVPARPRGRLGRKVVRNDNQTQALEALKRRMAEEQMKKTREKSSAPISAAAALAARKKKRTSGASIDDSVAVDSPAPGPVQRVGQTEESSPAVAPVSPPRGRQRQVVPSSAVKAQGTPMAENSVLALSKFKRRPRQPSILRMVGATSDVENNDNDDDDTEDLTLNYSLGDFEPDHESTPLHLQKSRKSQGQSSEARTGSSRKRKFQELDFEHNETSEVQVPASSPPVLSQTYLVESDSSSEHLYSEPDELPERVPDTQEQAPGHEEEPLREGTPEIYSETQAPPKSTSSAPHVENPEDRPEAMPNRRSRRQPQRVKATQDDPDSSSSDSDNDTETPVRTRKRTTRSKTSKPKPKPKSNNQRPLTTSTLASLLPRRRRTQRHRGNTEDPFEIPSSESNDVNTNRQDNVEVQELSSDEDELLHDPPPRQRGRKTAKDKGKQSADSTRRKGKANNDAAARKQRGAGRPSMTYGRSRVSSDKENQNADGQDADQRNNSDEGGDIGQELTKMAQKFAEIDKWEMEFESVSAENGAASSPWR</sequence>
<gene>
    <name evidence="2" type="ORF">IWX90DRAFT_128819</name>
</gene>
<feature type="region of interest" description="Disordered" evidence="1">
    <location>
        <begin position="1"/>
        <end position="601"/>
    </location>
</feature>
<feature type="compositionally biased region" description="Polar residues" evidence="1">
    <location>
        <begin position="372"/>
        <end position="384"/>
    </location>
</feature>
<feature type="compositionally biased region" description="Basic and acidic residues" evidence="1">
    <location>
        <begin position="333"/>
        <end position="367"/>
    </location>
</feature>
<keyword evidence="3" id="KW-1185">Reference proteome</keyword>
<comment type="caution">
    <text evidence="2">The sequence shown here is derived from an EMBL/GenBank/DDBJ whole genome shotgun (WGS) entry which is preliminary data.</text>
</comment>
<feature type="compositionally biased region" description="Basic residues" evidence="1">
    <location>
        <begin position="432"/>
        <end position="449"/>
    </location>
</feature>
<feature type="compositionally biased region" description="Low complexity" evidence="1">
    <location>
        <begin position="11"/>
        <end position="25"/>
    </location>
</feature>
<organism evidence="2 3">
    <name type="scientific">Phyllosticta citrichinensis</name>
    <dbReference type="NCBI Taxonomy" id="1130410"/>
    <lineage>
        <taxon>Eukaryota</taxon>
        <taxon>Fungi</taxon>
        <taxon>Dikarya</taxon>
        <taxon>Ascomycota</taxon>
        <taxon>Pezizomycotina</taxon>
        <taxon>Dothideomycetes</taxon>
        <taxon>Dothideomycetes incertae sedis</taxon>
        <taxon>Botryosphaeriales</taxon>
        <taxon>Phyllostictaceae</taxon>
        <taxon>Phyllosticta</taxon>
    </lineage>
</organism>
<evidence type="ECO:0000313" key="3">
    <source>
        <dbReference type="Proteomes" id="UP001456524"/>
    </source>
</evidence>
<feature type="compositionally biased region" description="Polar residues" evidence="1">
    <location>
        <begin position="310"/>
        <end position="331"/>
    </location>
</feature>
<protein>
    <submittedName>
        <fullName evidence="2">Uncharacterized protein</fullName>
    </submittedName>
</protein>
<accession>A0ABR1Y4L7</accession>
<feature type="compositionally biased region" description="Basic residues" evidence="1">
    <location>
        <begin position="467"/>
        <end position="476"/>
    </location>
</feature>
<evidence type="ECO:0000313" key="2">
    <source>
        <dbReference type="EMBL" id="KAK8176003.1"/>
    </source>
</evidence>
<feature type="compositionally biased region" description="Low complexity" evidence="1">
    <location>
        <begin position="138"/>
        <end position="148"/>
    </location>
</feature>
<dbReference type="Proteomes" id="UP001456524">
    <property type="component" value="Unassembled WGS sequence"/>
</dbReference>
<feature type="compositionally biased region" description="Acidic residues" evidence="1">
    <location>
        <begin position="244"/>
        <end position="255"/>
    </location>
</feature>
<feature type="compositionally biased region" description="Basic and acidic residues" evidence="1">
    <location>
        <begin position="526"/>
        <end position="539"/>
    </location>
</feature>
<proteinExistence type="predicted"/>
<dbReference type="EMBL" id="JBBWUH010000002">
    <property type="protein sequence ID" value="KAK8176003.1"/>
    <property type="molecule type" value="Genomic_DNA"/>
</dbReference>
<feature type="compositionally biased region" description="Polar residues" evidence="1">
    <location>
        <begin position="487"/>
        <end position="498"/>
    </location>
</feature>
<reference evidence="2 3" key="1">
    <citation type="journal article" date="2022" name="G3 (Bethesda)">
        <title>Enemy or ally: a genomic approach to elucidate the lifestyle of Phyllosticta citrichinaensis.</title>
        <authorList>
            <person name="Buijs V.A."/>
            <person name="Groenewald J.Z."/>
            <person name="Haridas S."/>
            <person name="LaButti K.M."/>
            <person name="Lipzen A."/>
            <person name="Martin F.M."/>
            <person name="Barry K."/>
            <person name="Grigoriev I.V."/>
            <person name="Crous P.W."/>
            <person name="Seidl M.F."/>
        </authorList>
    </citation>
    <scope>NUCLEOTIDE SEQUENCE [LARGE SCALE GENOMIC DNA]</scope>
    <source>
        <strain evidence="2 3">CBS 129764</strain>
    </source>
</reference>
<evidence type="ECO:0000256" key="1">
    <source>
        <dbReference type="SAM" id="MobiDB-lite"/>
    </source>
</evidence>
<feature type="compositionally biased region" description="Polar residues" evidence="1">
    <location>
        <begin position="282"/>
        <end position="292"/>
    </location>
</feature>
<feature type="compositionally biased region" description="Basic and acidic residues" evidence="1">
    <location>
        <begin position="299"/>
        <end position="309"/>
    </location>
</feature>
<feature type="compositionally biased region" description="Low complexity" evidence="1">
    <location>
        <begin position="455"/>
        <end position="466"/>
    </location>
</feature>